<name>A0AAV9XU28_9CRYT</name>
<dbReference type="EMBL" id="JAWDEY010000035">
    <property type="protein sequence ID" value="KAK6588013.1"/>
    <property type="molecule type" value="Genomic_DNA"/>
</dbReference>
<accession>A0AAV9XU28</accession>
<reference evidence="3 4" key="1">
    <citation type="submission" date="2023-10" db="EMBL/GenBank/DDBJ databases">
        <title>Comparative genomics analysis reveals potential genetic determinants of host preference in Cryptosporidium xiaoi.</title>
        <authorList>
            <person name="Xiao L."/>
            <person name="Li J."/>
        </authorList>
    </citation>
    <scope>NUCLEOTIDE SEQUENCE [LARGE SCALE GENOMIC DNA]</scope>
    <source>
        <strain evidence="3 4">52996</strain>
    </source>
</reference>
<gene>
    <name evidence="3" type="ORF">RS030_7935</name>
</gene>
<dbReference type="Proteomes" id="UP001311799">
    <property type="component" value="Unassembled WGS sequence"/>
</dbReference>
<feature type="domain" description="HECT" evidence="2">
    <location>
        <begin position="2080"/>
        <end position="2298"/>
    </location>
</feature>
<dbReference type="GO" id="GO:0004842">
    <property type="term" value="F:ubiquitin-protein transferase activity"/>
    <property type="evidence" value="ECO:0007669"/>
    <property type="project" value="InterPro"/>
</dbReference>
<dbReference type="SUPFAM" id="SSF56204">
    <property type="entry name" value="Hect, E3 ligase catalytic domain"/>
    <property type="match status" value="1"/>
</dbReference>
<keyword evidence="1" id="KW-0833">Ubl conjugation pathway</keyword>
<evidence type="ECO:0000256" key="1">
    <source>
        <dbReference type="ARBA" id="ARBA00022786"/>
    </source>
</evidence>
<dbReference type="InterPro" id="IPR000569">
    <property type="entry name" value="HECT_dom"/>
</dbReference>
<comment type="caution">
    <text evidence="3">The sequence shown here is derived from an EMBL/GenBank/DDBJ whole genome shotgun (WGS) entry which is preliminary data.</text>
</comment>
<proteinExistence type="predicted"/>
<sequence>MKKLRGRICSISFIINVLIFCLCTIRKIHSRPRITINGDHPTKEEVYHNLYDVTCQNFYKDIRGYNFFGGYPTSSFEGTDREFCIKIEENNDIEVRMREAGFSIDLEDPLISVQFLWTFVRTKYKIFLLEVECFNIWKKVLLRLKLIKSTGDLKYKSEYNLAIRSKPIMDPSKSIISLFPSIDDFLLMVTLATIRYSGGKFATDFTVKNDFFSLALIKERMTPLIHSNIKYYVPKLIKMYPPSFKYKDSLVSAALIYRLIYYCTGDIISPREAWEIWGLVMIMGGGGFIAEYTDIFEQVILTQNTEDNFPEERNFFTVLEKLSLFQSPPWGVRFPPIYENNESILRDHPLFKFFSSKGYSLPNKNMKDNEGIAIIYQIFHYYLNIFISIDTSKDIWMIIKRWLNVSREINISNKVKFVQYNGYTTNRNMIIEHMNSGELPKWASGIDYIDVNSEIMLTYIEEFEYEFPYIVTCPDGDLVLKNNGNGGKGRIGINRNQQVDRLAVRIAKEVHMLLPSIKFGNICELASSLSLKAPIGIKLRSKYIDRINNNINTDSQDSSKSIFSDEVVGIEYCIKGILNLIHGSEEEKNAYSSGMSIVSKNFLEMACQRILKSPLKCSLEFPFYFPFETSDFFNTFAGNVANVMSSTFMGETNFYNQVIGTIWDGKIQSITKEREFPSVYRLYNPKFNPESLCKFVEGFVNPAIIDYFRVKTQEHIEKKRISEREKQKIVNQTKKRYFSKIKGDIGDKLFTNDLYSLKKIVNTHKIPKGALLSEWKKFVIDENTISSLITRMFKRQSDFEKVCIRRLEAFLREGNIQFHPVIVEYNLYNEFIIEKKQKSRKLFKKITRDDKKDPNLKEIVNFMIFRHDIPELVPELIAQELVHSDISTREDLQFKNMINWYINNSCQKAYRLISQNMPNRVKRNCFDKFSSCFNFIENTSKPEEDHRVDEKSLREYRESEMKIVQEALEFGLATLFGNYNIDLNISKLKPKFVQNKSKLAEATPYTNILDKMFIFTNAAFICIHFSDNMLSISRADAVAAAKVASKVLMNYYFDGEVIGDDFKSIDKNENNYYNARNVDLYVEVTSREIRKDFYKEICGNPHTTNFAYEIIGTLIRHKNGIESYYDVIDWEKSYLEPDIACQIGGIISEKHKITASIGMLDENTRCVDYIANKMDHIPHISVPACTSVHRLLECEDDNNHYNLISTIILSNLLIDKQTSTELSNEVCKLSRIMQLYHILPDFLANCYNLLDKTFNVNNFFLREYKLSSEKKNDIFKKICNELDISHSCDGVTHQKLREDVEKVGNTIIFQIMNEMSEYNLYFGKNVYCEVAKGIAKSDIWNCFTQVKELLSKYTYFEFPDNFEKTICLKINLWPRKCETEAFENHSIFSVYLYDNVLIPLQDKNYGVINANKMYFTDICEILEKNYKQNRESDAFSDIKINPKEFCAQVLGENSIYVNIESKLEDEMKRCMDIVNTDLLKIANDQLNLEFFDQNNDKLFKPTIFLPFYIVSEFTDLLINNYRLPPRVTIMSIAFSVAISRANSSGQVYVSSTLAIIFISLKVLFFVETNESSNLIKNCVEVSSSKISPTPTHEDNVKICGNAINIYQNKKLNEDIYLLYSINEKVSSYYTTPFTSRTIELASKEYILKVLRGKPSLDIQKVYEKILDKYVDYMFENLSGTYKEKDSDGVEMTICTFKKITYSIYRGGKSKEERIEDNLDKFLSQNTYDIEIDGNAKNKMLKAIKMFNFLLELKRIGAIQIHNPYIPISKMINEIRVDSLLSYLPPDLANWLVTFENLEFAKYLFVVPIDYEGDFGPLGKFDQENNELKNVLEREGIFLSNIRHSSINIQAIKDATKKRISPFILSSTAYFLIVSIGEIINYGFRLSTNPYLFRNSIKKFIVNEELLNLVRPKHKMGSITFSKKQFTAIEAIEYFINERLSTLRLKVDFHWNDINITEDFHKDSLYNFDGKLDSNSMKVARRRIFCDLMTKQLLYAAETEENPFFECKIFQYVNNVYKEQKVHTEGKTIKVCSFTGKATKAKKMGESESKKLTYEYLSFLLRGNITSIYSLSYATKLSPEVILRAIGRIYGHCLIFEEPMNLNFHDFMFKHLIDGDAYFETDIKRFFEPRISTFQKIITTSYKDLDIKKYPTPRMNFENSKKRIIGEENIYYYVDSDEYNANSNIMGETGRHKEFLRVRNFNNLRFLKRNITKFVLHDKFEVELNSFIAGVSDIIPKRFFRGFRQPNLSFYVQGYIGKNLNDIAIKSAVSKFFFVEDNELLMPHKSKLFNYFITAINSLSSVDMGYFFSIFVNRFATLLPTAYIGRIKVVEAPKNSEVNPTNRIIINPLQLTVYIPFYSSYSEYEKNVAKLVENQKKILNPIIK</sequence>
<dbReference type="InterPro" id="IPR035983">
    <property type="entry name" value="Hect_E3_ubiquitin_ligase"/>
</dbReference>
<evidence type="ECO:0000313" key="4">
    <source>
        <dbReference type="Proteomes" id="UP001311799"/>
    </source>
</evidence>
<protein>
    <submittedName>
        <fullName evidence="3">Large with signal peptide</fullName>
    </submittedName>
</protein>
<keyword evidence="4" id="KW-1185">Reference proteome</keyword>
<evidence type="ECO:0000313" key="3">
    <source>
        <dbReference type="EMBL" id="KAK6588013.1"/>
    </source>
</evidence>
<evidence type="ECO:0000259" key="2">
    <source>
        <dbReference type="Pfam" id="PF00632"/>
    </source>
</evidence>
<dbReference type="Pfam" id="PF00632">
    <property type="entry name" value="HECT"/>
    <property type="match status" value="1"/>
</dbReference>
<organism evidence="3 4">
    <name type="scientific">Cryptosporidium xiaoi</name>
    <dbReference type="NCBI Taxonomy" id="659607"/>
    <lineage>
        <taxon>Eukaryota</taxon>
        <taxon>Sar</taxon>
        <taxon>Alveolata</taxon>
        <taxon>Apicomplexa</taxon>
        <taxon>Conoidasida</taxon>
        <taxon>Coccidia</taxon>
        <taxon>Eucoccidiorida</taxon>
        <taxon>Eimeriorina</taxon>
        <taxon>Cryptosporidiidae</taxon>
        <taxon>Cryptosporidium</taxon>
    </lineage>
</organism>